<dbReference type="InterPro" id="IPR050354">
    <property type="entry name" value="F-box/kelch-repeat_ARATH"/>
</dbReference>
<dbReference type="InterPro" id="IPR015915">
    <property type="entry name" value="Kelch-typ_b-propeller"/>
</dbReference>
<evidence type="ECO:0000256" key="1">
    <source>
        <dbReference type="ARBA" id="ARBA00004123"/>
    </source>
</evidence>
<dbReference type="SUPFAM" id="SSF158639">
    <property type="entry name" value="ENT-like"/>
    <property type="match status" value="1"/>
</dbReference>
<dbReference type="SMART" id="SM00743">
    <property type="entry name" value="Agenet"/>
    <property type="match status" value="2"/>
</dbReference>
<dbReference type="InterPro" id="IPR036142">
    <property type="entry name" value="ENT_dom-like_sf"/>
</dbReference>
<dbReference type="InterPro" id="IPR008395">
    <property type="entry name" value="Agenet-like_dom"/>
</dbReference>
<name>A0A8S9R2N6_BRACR</name>
<reference evidence="4" key="1">
    <citation type="submission" date="2019-12" db="EMBL/GenBank/DDBJ databases">
        <title>Genome sequencing and annotation of Brassica cretica.</title>
        <authorList>
            <person name="Studholme D.J."/>
            <person name="Sarris P."/>
        </authorList>
    </citation>
    <scope>NUCLEOTIDE SEQUENCE</scope>
    <source>
        <strain evidence="4">PFS-109/04</strain>
        <tissue evidence="4">Leaf</tissue>
    </source>
</reference>
<dbReference type="PANTHER" id="PTHR24414:SF75">
    <property type="entry name" value="F-BOX DOMAIN-CONTAINING PROTEIN"/>
    <property type="match status" value="1"/>
</dbReference>
<dbReference type="SMART" id="SM01191">
    <property type="entry name" value="ENT"/>
    <property type="match status" value="1"/>
</dbReference>
<proteinExistence type="predicted"/>
<comment type="subcellular location">
    <subcellularLocation>
        <location evidence="1">Nucleus</location>
    </subcellularLocation>
</comment>
<dbReference type="InterPro" id="IPR014002">
    <property type="entry name" value="Agenet_dom_plant"/>
</dbReference>
<sequence length="573" mass="64428">MRFRKGSRVEVLSLRETPYGAWRTAEILSGNGHTYSVRYYSFGFAKDETLEERVARKMIRPCPPLIDVYRWESGELVEVLDHVFWKPATVLKELSGRCYVVRLLGAAAVELTVHKVNLRARQSWRDERWCLIEKVSCSVKSSTLTGSDANQNLKTRETSVVSIRLVKRPSPCESAESCTGTPKKMRLTEEAAAAKNGFRQMVRVRTKRFSSDACSVGSCSPIRYDESTSFLDGSSSQDADSCSSDAESSKGCRQEVRRSCRPELSTYRSTLGKLFAQGPLNWDQEASLTDLRLSLDISTDEHLMEIRKLTSSAGTSLQCGISCYIFFFSKRVLIVICIGNRMEETHVHSSNLWVFDSRSGQFRRGPSMNVTRMYKSVGLVGSKIYVVGGNMAGDIQAESFDLKTETWEPAPSLEEEMTWLSAATVSLDRKVCALMLVGACAVCYDTRDGSCTEFKIKIEEWWKTGACVIDNVLYVYYGRLGLMWYDTKMRVWRLVTGLGDLKKVRSVGMVEYYGKLAVLWKEHSGGATKEIWCRMIGLERSEDGISGTAEESSQLLGSVPRCFRLHRVLSVSD</sequence>
<dbReference type="InterPro" id="IPR005491">
    <property type="entry name" value="ENT_dom"/>
</dbReference>
<dbReference type="PANTHER" id="PTHR24414">
    <property type="entry name" value="F-BOX/KELCH-REPEAT PROTEIN SKIP4"/>
    <property type="match status" value="1"/>
</dbReference>
<dbReference type="PROSITE" id="PS51138">
    <property type="entry name" value="ENT"/>
    <property type="match status" value="1"/>
</dbReference>
<dbReference type="EMBL" id="QGKX02000996">
    <property type="protein sequence ID" value="KAF3558087.1"/>
    <property type="molecule type" value="Genomic_DNA"/>
</dbReference>
<dbReference type="Pfam" id="PF05641">
    <property type="entry name" value="Agenet"/>
    <property type="match status" value="1"/>
</dbReference>
<dbReference type="AlphaFoldDB" id="A0A8S9R2N6"/>
<dbReference type="Gene3D" id="2.120.10.80">
    <property type="entry name" value="Kelch-type beta propeller"/>
    <property type="match status" value="1"/>
</dbReference>
<dbReference type="GO" id="GO:0005634">
    <property type="term" value="C:nucleus"/>
    <property type="evidence" value="ECO:0007669"/>
    <property type="project" value="UniProtKB-SubCell"/>
</dbReference>
<evidence type="ECO:0000313" key="4">
    <source>
        <dbReference type="EMBL" id="KAF3558087.1"/>
    </source>
</evidence>
<evidence type="ECO:0000313" key="5">
    <source>
        <dbReference type="Proteomes" id="UP000712600"/>
    </source>
</evidence>
<dbReference type="Proteomes" id="UP000712600">
    <property type="component" value="Unassembled WGS sequence"/>
</dbReference>
<evidence type="ECO:0000256" key="2">
    <source>
        <dbReference type="ARBA" id="ARBA00023242"/>
    </source>
</evidence>
<organism evidence="4 5">
    <name type="scientific">Brassica cretica</name>
    <name type="common">Mustard</name>
    <dbReference type="NCBI Taxonomy" id="69181"/>
    <lineage>
        <taxon>Eukaryota</taxon>
        <taxon>Viridiplantae</taxon>
        <taxon>Streptophyta</taxon>
        <taxon>Embryophyta</taxon>
        <taxon>Tracheophyta</taxon>
        <taxon>Spermatophyta</taxon>
        <taxon>Magnoliopsida</taxon>
        <taxon>eudicotyledons</taxon>
        <taxon>Gunneridae</taxon>
        <taxon>Pentapetalae</taxon>
        <taxon>rosids</taxon>
        <taxon>malvids</taxon>
        <taxon>Brassicales</taxon>
        <taxon>Brassicaceae</taxon>
        <taxon>Brassiceae</taxon>
        <taxon>Brassica</taxon>
    </lineage>
</organism>
<evidence type="ECO:0000259" key="3">
    <source>
        <dbReference type="PROSITE" id="PS51138"/>
    </source>
</evidence>
<dbReference type="InterPro" id="IPR006652">
    <property type="entry name" value="Kelch_1"/>
</dbReference>
<dbReference type="Pfam" id="PF25210">
    <property type="entry name" value="Kelch_FKB95"/>
    <property type="match status" value="1"/>
</dbReference>
<gene>
    <name evidence="4" type="ORF">F2Q69_00016706</name>
</gene>
<protein>
    <recommendedName>
        <fullName evidence="3">ENT domain-containing protein</fullName>
    </recommendedName>
</protein>
<comment type="caution">
    <text evidence="4">The sequence shown here is derived from an EMBL/GenBank/DDBJ whole genome shotgun (WGS) entry which is preliminary data.</text>
</comment>
<dbReference type="InterPro" id="IPR057499">
    <property type="entry name" value="Kelch_FKB95"/>
</dbReference>
<accession>A0A8S9R2N6</accession>
<dbReference type="Gene3D" id="1.10.1240.40">
    <property type="entry name" value="ENT domain"/>
    <property type="match status" value="1"/>
</dbReference>
<feature type="domain" description="ENT" evidence="3">
    <location>
        <begin position="255"/>
        <end position="344"/>
    </location>
</feature>
<keyword evidence="2" id="KW-0539">Nucleus</keyword>
<dbReference type="SMART" id="SM00612">
    <property type="entry name" value="Kelch"/>
    <property type="match status" value="2"/>
</dbReference>
<dbReference type="SUPFAM" id="SSF117281">
    <property type="entry name" value="Kelch motif"/>
    <property type="match status" value="1"/>
</dbReference>